<keyword evidence="3" id="KW-0479">Metal-binding</keyword>
<evidence type="ECO:0000256" key="6">
    <source>
        <dbReference type="ARBA" id="ARBA00023242"/>
    </source>
</evidence>
<reference evidence="10" key="1">
    <citation type="submission" date="2009-08" db="EMBL/GenBank/DDBJ databases">
        <title>Annotation of Salpingoeca rosetta.</title>
        <authorList>
            <consortium name="The Broad Institute Genome Sequencing Platform"/>
            <person name="Russ C."/>
            <person name="Cuomo C."/>
            <person name="Burger G."/>
            <person name="Gray M.W."/>
            <person name="Holland P.W.H."/>
            <person name="King N."/>
            <person name="Lang F.B.F."/>
            <person name="Roger A.J."/>
            <person name="Ruiz-Trillo I."/>
            <person name="Young S.K."/>
            <person name="Zeng Q."/>
            <person name="Gargeya S."/>
            <person name="Alvarado L."/>
            <person name="Berlin A."/>
            <person name="Chapman S.B."/>
            <person name="Chen Z."/>
            <person name="Freedman E."/>
            <person name="Gellesch M."/>
            <person name="Goldberg J."/>
            <person name="Griggs A."/>
            <person name="Gujja S."/>
            <person name="Heilman E."/>
            <person name="Heiman D."/>
            <person name="Howarth C."/>
            <person name="Mehta T."/>
            <person name="Neiman D."/>
            <person name="Pearson M."/>
            <person name="Roberts A."/>
            <person name="Saif S."/>
            <person name="Shea T."/>
            <person name="Shenoy N."/>
            <person name="Sisk P."/>
            <person name="Stolte C."/>
            <person name="Sykes S."/>
            <person name="White J."/>
            <person name="Yandava C."/>
            <person name="Haas B."/>
            <person name="Nusbaum C."/>
            <person name="Birren B."/>
        </authorList>
    </citation>
    <scope>NUCLEOTIDE SEQUENCE [LARGE SCALE GENOMIC DNA]</scope>
    <source>
        <strain evidence="10">ATCC 50818</strain>
    </source>
</reference>
<dbReference type="OrthoDB" id="47172at2759"/>
<feature type="compositionally biased region" description="Low complexity" evidence="7">
    <location>
        <begin position="432"/>
        <end position="444"/>
    </location>
</feature>
<gene>
    <name evidence="10" type="ORF">PTSG_12738</name>
</gene>
<organism evidence="11">
    <name type="scientific">Salpingoeca rosetta (strain ATCC 50818 / BSB-021)</name>
    <dbReference type="NCBI Taxonomy" id="946362"/>
    <lineage>
        <taxon>Eukaryota</taxon>
        <taxon>Choanoflagellata</taxon>
        <taxon>Craspedida</taxon>
        <taxon>Salpingoecidae</taxon>
        <taxon>Salpingoeca</taxon>
    </lineage>
</organism>
<evidence type="ECO:0000256" key="5">
    <source>
        <dbReference type="ARBA" id="ARBA00023004"/>
    </source>
</evidence>
<evidence type="ECO:0000256" key="4">
    <source>
        <dbReference type="ARBA" id="ARBA00023002"/>
    </source>
</evidence>
<dbReference type="GO" id="GO:0016491">
    <property type="term" value="F:oxidoreductase activity"/>
    <property type="evidence" value="ECO:0007669"/>
    <property type="project" value="UniProtKB-KW"/>
</dbReference>
<proteinExistence type="predicted"/>
<keyword evidence="6" id="KW-0539">Nucleus</keyword>
<keyword evidence="8" id="KW-0472">Membrane</keyword>
<comment type="subcellular location">
    <subcellularLocation>
        <location evidence="2">Nucleus</location>
    </subcellularLocation>
</comment>
<feature type="region of interest" description="Disordered" evidence="7">
    <location>
        <begin position="421"/>
        <end position="470"/>
    </location>
</feature>
<dbReference type="InterPro" id="IPR014710">
    <property type="entry name" value="RmlC-like_jellyroll"/>
</dbReference>
<evidence type="ECO:0000259" key="9">
    <source>
        <dbReference type="PROSITE" id="PS51184"/>
    </source>
</evidence>
<evidence type="ECO:0000256" key="8">
    <source>
        <dbReference type="SAM" id="Phobius"/>
    </source>
</evidence>
<feature type="compositionally biased region" description="Polar residues" evidence="7">
    <location>
        <begin position="186"/>
        <end position="195"/>
    </location>
</feature>
<evidence type="ECO:0000256" key="1">
    <source>
        <dbReference type="ARBA" id="ARBA00001954"/>
    </source>
</evidence>
<dbReference type="Pfam" id="PF13621">
    <property type="entry name" value="Cupin_8"/>
    <property type="match status" value="1"/>
</dbReference>
<dbReference type="AlphaFoldDB" id="F2UJT8"/>
<feature type="domain" description="JmjC" evidence="9">
    <location>
        <begin position="194"/>
        <end position="359"/>
    </location>
</feature>
<evidence type="ECO:0000256" key="2">
    <source>
        <dbReference type="ARBA" id="ARBA00004123"/>
    </source>
</evidence>
<dbReference type="PANTHER" id="PTHR12461:SF106">
    <property type="entry name" value="BIFUNCTIONAL PEPTIDASE AND ARGINYL-HYDROXYLASE JMJD5"/>
    <property type="match status" value="1"/>
</dbReference>
<dbReference type="InterPro" id="IPR003347">
    <property type="entry name" value="JmjC_dom"/>
</dbReference>
<accession>F2UJT8</accession>
<dbReference type="RefSeq" id="XP_004990731.1">
    <property type="nucleotide sequence ID" value="XM_004990674.1"/>
</dbReference>
<dbReference type="GO" id="GO:0005634">
    <property type="term" value="C:nucleus"/>
    <property type="evidence" value="ECO:0007669"/>
    <property type="project" value="UniProtKB-SubCell"/>
</dbReference>
<evidence type="ECO:0000256" key="3">
    <source>
        <dbReference type="ARBA" id="ARBA00022723"/>
    </source>
</evidence>
<sequence>MMRRKKARGKDSKRETPATTPRQRVRGVGAVAGVAVVVVAVVLGVLWHEEGSVVKQSSGPISQEHPQAVVRGSAAAAAASGVVIVDVSAHPHRFADEVASHQEPVIVRGSNIDQWHAKHWSIAALDAHFPSIRGWYSHTDATFGPYYDSTRLLAAVVSPSNTYSTGRTFSPGCVLPSPPDTAPGTHGQSGSGQQDASDRFKYLSIETVKLDPALEDDLEPLQEAISLFPSRSSINLWLGQAGVRAHCHFDGYHNFYLQIEGRKTFYMFPPDAVAHLGVYPFLHPQHAQARANLTDPDVFASITAKHRPVVAHLAPGDVLYVPPLWWHYVVAETPSLSVNVWTETKQTGAMEGVTSETMSLLQALIPALSSVRMPAAMARHAQAAFLQRIALLISTIAAVHVECQPLVASARATAPAYLAEYQHQHHQHQHQHQQQEQEQQQQQQRDGTHVQPRSGEDTPIGGDDHAGGDEAATDHEHLAALWERCRAHVPEESAEMDAVGGAAACIALVLGHRYNNDDVLATLHASIVRRAQSNLQHLLPLQAELHEYAASILKQLTRTTTTTTARDPTDARGSSSLLAAQRVCAAVLKLPASTRPLWLGNWIETLLAALTYTDTNQHRNHHQTQHHHHANLLLASLLLSAP</sequence>
<keyword evidence="8" id="KW-1133">Transmembrane helix</keyword>
<dbReference type="GeneID" id="16071289"/>
<dbReference type="eggNOG" id="KOG2132">
    <property type="taxonomic scope" value="Eukaryota"/>
</dbReference>
<keyword evidence="5" id="KW-0408">Iron</keyword>
<dbReference type="GO" id="GO:0046872">
    <property type="term" value="F:metal ion binding"/>
    <property type="evidence" value="ECO:0007669"/>
    <property type="project" value="UniProtKB-KW"/>
</dbReference>
<dbReference type="KEGG" id="sre:PTSG_12738"/>
<dbReference type="PROSITE" id="PS51184">
    <property type="entry name" value="JMJC"/>
    <property type="match status" value="1"/>
</dbReference>
<keyword evidence="4" id="KW-0560">Oxidoreductase</keyword>
<evidence type="ECO:0000256" key="7">
    <source>
        <dbReference type="SAM" id="MobiDB-lite"/>
    </source>
</evidence>
<feature type="transmembrane region" description="Helical" evidence="8">
    <location>
        <begin position="28"/>
        <end position="47"/>
    </location>
</feature>
<dbReference type="Gene3D" id="2.60.120.10">
    <property type="entry name" value="Jelly Rolls"/>
    <property type="match status" value="1"/>
</dbReference>
<dbReference type="SMART" id="SM00558">
    <property type="entry name" value="JmjC"/>
    <property type="match status" value="1"/>
</dbReference>
<keyword evidence="8" id="KW-0812">Transmembrane</keyword>
<comment type="cofactor">
    <cofactor evidence="1">
        <name>Fe(2+)</name>
        <dbReference type="ChEBI" id="CHEBI:29033"/>
    </cofactor>
</comment>
<feature type="region of interest" description="Disordered" evidence="7">
    <location>
        <begin position="1"/>
        <end position="24"/>
    </location>
</feature>
<dbReference type="EMBL" id="GL832977">
    <property type="protein sequence ID" value="EGD77387.1"/>
    <property type="molecule type" value="Genomic_DNA"/>
</dbReference>
<evidence type="ECO:0000313" key="11">
    <source>
        <dbReference type="Proteomes" id="UP000007799"/>
    </source>
</evidence>
<dbReference type="PANTHER" id="PTHR12461">
    <property type="entry name" value="HYPOXIA-INDUCIBLE FACTOR 1 ALPHA INHIBITOR-RELATED"/>
    <property type="match status" value="1"/>
</dbReference>
<dbReference type="InterPro" id="IPR041667">
    <property type="entry name" value="Cupin_8"/>
</dbReference>
<dbReference type="Proteomes" id="UP000007799">
    <property type="component" value="Unassembled WGS sequence"/>
</dbReference>
<dbReference type="SUPFAM" id="SSF51197">
    <property type="entry name" value="Clavaminate synthase-like"/>
    <property type="match status" value="1"/>
</dbReference>
<name>F2UJT8_SALR5</name>
<keyword evidence="11" id="KW-1185">Reference proteome</keyword>
<evidence type="ECO:0000313" key="10">
    <source>
        <dbReference type="EMBL" id="EGD77387.1"/>
    </source>
</evidence>
<protein>
    <recommendedName>
        <fullName evidence="9">JmjC domain-containing protein</fullName>
    </recommendedName>
</protein>
<dbReference type="InParanoid" id="F2UJT8"/>
<feature type="region of interest" description="Disordered" evidence="7">
    <location>
        <begin position="175"/>
        <end position="195"/>
    </location>
</feature>